<dbReference type="EMBL" id="CAICTM010000840">
    <property type="protein sequence ID" value="CAB9517234.1"/>
    <property type="molecule type" value="Genomic_DNA"/>
</dbReference>
<dbReference type="OrthoDB" id="10026611at2759"/>
<evidence type="ECO:0000313" key="2">
    <source>
        <dbReference type="Proteomes" id="UP001153069"/>
    </source>
</evidence>
<gene>
    <name evidence="1" type="ORF">SEMRO_841_G209610.1</name>
</gene>
<accession>A0A9N8EEW7</accession>
<keyword evidence="2" id="KW-1185">Reference proteome</keyword>
<reference evidence="1" key="1">
    <citation type="submission" date="2020-06" db="EMBL/GenBank/DDBJ databases">
        <authorList>
            <consortium name="Plant Systems Biology data submission"/>
        </authorList>
    </citation>
    <scope>NUCLEOTIDE SEQUENCE</scope>
    <source>
        <strain evidence="1">D6</strain>
    </source>
</reference>
<protein>
    <submittedName>
        <fullName evidence="1">Uncharacterized protein</fullName>
    </submittedName>
</protein>
<comment type="caution">
    <text evidence="1">The sequence shown here is derived from an EMBL/GenBank/DDBJ whole genome shotgun (WGS) entry which is preliminary data.</text>
</comment>
<name>A0A9N8EEW7_9STRA</name>
<proteinExistence type="predicted"/>
<dbReference type="Proteomes" id="UP001153069">
    <property type="component" value="Unassembled WGS sequence"/>
</dbReference>
<dbReference type="AlphaFoldDB" id="A0A9N8EEW7"/>
<evidence type="ECO:0000313" key="1">
    <source>
        <dbReference type="EMBL" id="CAB9517234.1"/>
    </source>
</evidence>
<sequence length="196" mass="21803">MTTMEEKKEEGSVESPMSRKLKRELPNHIYVVAAQNAKNRFFIPSKSDVFAAISCDYVMIDNGCNSLLLPFDHRAILNFFTEPSHEWKIRSSRGTGGMNSRTLKITRDGGAQPVGTMTLAGNENLMSLPFLRFHLGSDSVRALLENNSNKLNGTDTEKLRGFLAAMGDTEAPPCSPWATLSQMCRVPPDRWFDSDG</sequence>
<organism evidence="1 2">
    <name type="scientific">Seminavis robusta</name>
    <dbReference type="NCBI Taxonomy" id="568900"/>
    <lineage>
        <taxon>Eukaryota</taxon>
        <taxon>Sar</taxon>
        <taxon>Stramenopiles</taxon>
        <taxon>Ochrophyta</taxon>
        <taxon>Bacillariophyta</taxon>
        <taxon>Bacillariophyceae</taxon>
        <taxon>Bacillariophycidae</taxon>
        <taxon>Naviculales</taxon>
        <taxon>Naviculaceae</taxon>
        <taxon>Seminavis</taxon>
    </lineage>
</organism>